<dbReference type="RefSeq" id="WP_201826389.1">
    <property type="nucleotide sequence ID" value="NZ_JAERRH010000025.1"/>
</dbReference>
<dbReference type="Pfam" id="PF13411">
    <property type="entry name" value="MerR_1"/>
    <property type="match status" value="1"/>
</dbReference>
<gene>
    <name evidence="3" type="ORF">JK361_35715</name>
</gene>
<dbReference type="PANTHER" id="PTHR30204">
    <property type="entry name" value="REDOX-CYCLING DRUG-SENSING TRANSCRIPTIONAL ACTIVATOR SOXR"/>
    <property type="match status" value="1"/>
</dbReference>
<evidence type="ECO:0000256" key="1">
    <source>
        <dbReference type="ARBA" id="ARBA00023125"/>
    </source>
</evidence>
<protein>
    <submittedName>
        <fullName evidence="3">MerR family transcriptional regulator</fullName>
    </submittedName>
</protein>
<dbReference type="InterPro" id="IPR047057">
    <property type="entry name" value="MerR_fam"/>
</dbReference>
<dbReference type="Proteomes" id="UP000621386">
    <property type="component" value="Unassembled WGS sequence"/>
</dbReference>
<feature type="domain" description="HTH merR-type" evidence="2">
    <location>
        <begin position="1"/>
        <end position="69"/>
    </location>
</feature>
<evidence type="ECO:0000313" key="3">
    <source>
        <dbReference type="EMBL" id="MBL1109859.1"/>
    </source>
</evidence>
<proteinExistence type="predicted"/>
<dbReference type="Gene3D" id="1.10.1660.10">
    <property type="match status" value="1"/>
</dbReference>
<dbReference type="InterPro" id="IPR009061">
    <property type="entry name" value="DNA-bd_dom_put_sf"/>
</dbReference>
<dbReference type="SMART" id="SM00422">
    <property type="entry name" value="HTH_MERR"/>
    <property type="match status" value="1"/>
</dbReference>
<accession>A0ABS1PC66</accession>
<dbReference type="InterPro" id="IPR000551">
    <property type="entry name" value="MerR-type_HTH_dom"/>
</dbReference>
<dbReference type="SUPFAM" id="SSF46955">
    <property type="entry name" value="Putative DNA-binding domain"/>
    <property type="match status" value="1"/>
</dbReference>
<keyword evidence="4" id="KW-1185">Reference proteome</keyword>
<dbReference type="PRINTS" id="PR00040">
    <property type="entry name" value="HTHMERR"/>
</dbReference>
<dbReference type="PROSITE" id="PS50937">
    <property type="entry name" value="HTH_MERR_2"/>
    <property type="match status" value="1"/>
</dbReference>
<dbReference type="EMBL" id="JAERRH010000025">
    <property type="protein sequence ID" value="MBL1109859.1"/>
    <property type="molecule type" value="Genomic_DNA"/>
</dbReference>
<dbReference type="PANTHER" id="PTHR30204:SF97">
    <property type="entry name" value="MERR FAMILY REGULATORY PROTEIN"/>
    <property type="match status" value="1"/>
</dbReference>
<evidence type="ECO:0000259" key="2">
    <source>
        <dbReference type="PROSITE" id="PS50937"/>
    </source>
</evidence>
<reference evidence="3 4" key="1">
    <citation type="submission" date="2021-01" db="EMBL/GenBank/DDBJ databases">
        <title>WGS of actinomycetes isolated from Thailand.</title>
        <authorList>
            <person name="Thawai C."/>
        </authorList>
    </citation>
    <scope>NUCLEOTIDE SEQUENCE [LARGE SCALE GENOMIC DNA]</scope>
    <source>
        <strain evidence="3 4">CH5-8</strain>
    </source>
</reference>
<comment type="caution">
    <text evidence="3">The sequence shown here is derived from an EMBL/GenBank/DDBJ whole genome shotgun (WGS) entry which is preliminary data.</text>
</comment>
<keyword evidence="1" id="KW-0238">DNA-binding</keyword>
<sequence>MTITQLAGALGVRSSTLRFWEQEGLIAPQRVTSLRARRYGPSVVDDARIVTALRNAGYPVPAVREIMDGLRRLDGLEAAGHLLQRRLDEIAARTVSLLRAGADLAAVITSARQPPGAGT</sequence>
<evidence type="ECO:0000313" key="4">
    <source>
        <dbReference type="Proteomes" id="UP000621386"/>
    </source>
</evidence>
<name>A0ABS1PC66_9ACTN</name>
<organism evidence="3 4">
    <name type="scientific">Streptomyces musisoli</name>
    <dbReference type="NCBI Taxonomy" id="2802280"/>
    <lineage>
        <taxon>Bacteria</taxon>
        <taxon>Bacillati</taxon>
        <taxon>Actinomycetota</taxon>
        <taxon>Actinomycetes</taxon>
        <taxon>Kitasatosporales</taxon>
        <taxon>Streptomycetaceae</taxon>
        <taxon>Streptomyces</taxon>
    </lineage>
</organism>